<organism evidence="1 2">
    <name type="scientific">Hyaloscypha bicolor E</name>
    <dbReference type="NCBI Taxonomy" id="1095630"/>
    <lineage>
        <taxon>Eukaryota</taxon>
        <taxon>Fungi</taxon>
        <taxon>Dikarya</taxon>
        <taxon>Ascomycota</taxon>
        <taxon>Pezizomycotina</taxon>
        <taxon>Leotiomycetes</taxon>
        <taxon>Helotiales</taxon>
        <taxon>Hyaloscyphaceae</taxon>
        <taxon>Hyaloscypha</taxon>
        <taxon>Hyaloscypha bicolor</taxon>
    </lineage>
</organism>
<protein>
    <submittedName>
        <fullName evidence="1">Uncharacterized protein</fullName>
    </submittedName>
</protein>
<evidence type="ECO:0000313" key="2">
    <source>
        <dbReference type="Proteomes" id="UP000235371"/>
    </source>
</evidence>
<dbReference type="AlphaFoldDB" id="A0A2J6TCK7"/>
<name>A0A2J6TCK7_9HELO</name>
<accession>A0A2J6TCK7</accession>
<gene>
    <name evidence="1" type="ORF">K444DRAFT_387790</name>
</gene>
<evidence type="ECO:0000313" key="1">
    <source>
        <dbReference type="EMBL" id="PMD60712.1"/>
    </source>
</evidence>
<dbReference type="EMBL" id="KZ613788">
    <property type="protein sequence ID" value="PMD60712.1"/>
    <property type="molecule type" value="Genomic_DNA"/>
</dbReference>
<keyword evidence="2" id="KW-1185">Reference proteome</keyword>
<dbReference type="RefSeq" id="XP_024737616.1">
    <property type="nucleotide sequence ID" value="XM_024872409.1"/>
</dbReference>
<dbReference type="InParanoid" id="A0A2J6TCK7"/>
<proteinExistence type="predicted"/>
<dbReference type="Proteomes" id="UP000235371">
    <property type="component" value="Unassembled WGS sequence"/>
</dbReference>
<reference evidence="1 2" key="1">
    <citation type="submission" date="2016-04" db="EMBL/GenBank/DDBJ databases">
        <title>A degradative enzymes factory behind the ericoid mycorrhizal symbiosis.</title>
        <authorList>
            <consortium name="DOE Joint Genome Institute"/>
            <person name="Martino E."/>
            <person name="Morin E."/>
            <person name="Grelet G."/>
            <person name="Kuo A."/>
            <person name="Kohler A."/>
            <person name="Daghino S."/>
            <person name="Barry K."/>
            <person name="Choi C."/>
            <person name="Cichocki N."/>
            <person name="Clum A."/>
            <person name="Copeland A."/>
            <person name="Hainaut M."/>
            <person name="Haridas S."/>
            <person name="Labutti K."/>
            <person name="Lindquist E."/>
            <person name="Lipzen A."/>
            <person name="Khouja H.-R."/>
            <person name="Murat C."/>
            <person name="Ohm R."/>
            <person name="Olson A."/>
            <person name="Spatafora J."/>
            <person name="Veneault-Fourrey C."/>
            <person name="Henrissat B."/>
            <person name="Grigoriev I."/>
            <person name="Martin F."/>
            <person name="Perotto S."/>
        </authorList>
    </citation>
    <scope>NUCLEOTIDE SEQUENCE [LARGE SCALE GENOMIC DNA]</scope>
    <source>
        <strain evidence="1 2">E</strain>
    </source>
</reference>
<dbReference type="GeneID" id="36580490"/>
<sequence>MWIGLRSSLAGIFRRQIQTTFSQLCIQCPTAFELHISNISLLKHISRHCGLVTRLKSNKMPYSSFLVGWCVTVTIPSTPDRHNGPRFHATFWRSTTLPPIYRYKFINPISNCQINIAIVVKIKTGLYVTMIRLGVLKNTHTPARNVYLIPILPISGE</sequence>